<keyword evidence="6 9" id="KW-0057">Aromatic amino acid biosynthesis</keyword>
<comment type="pathway">
    <text evidence="1 9">Amino-acid biosynthesis; L-tryptophan biosynthesis; L-tryptophan from chorismate: step 2/5.</text>
</comment>
<feature type="domain" description="Glycosyl transferase family 3" evidence="10">
    <location>
        <begin position="72"/>
        <end position="324"/>
    </location>
</feature>
<feature type="binding site" evidence="9">
    <location>
        <position position="78"/>
    </location>
    <ligand>
        <name>5-phospho-alpha-D-ribose 1-diphosphate</name>
        <dbReference type="ChEBI" id="CHEBI:58017"/>
    </ligand>
</feature>
<gene>
    <name evidence="9" type="primary">trpD</name>
    <name evidence="12" type="ORF">BSOLF_2883</name>
</gene>
<evidence type="ECO:0000256" key="2">
    <source>
        <dbReference type="ARBA" id="ARBA00022605"/>
    </source>
</evidence>
<dbReference type="Gene3D" id="3.40.1030.10">
    <property type="entry name" value="Nucleoside phosphorylase/phosphoribosyltransferase catalytic domain"/>
    <property type="match status" value="1"/>
</dbReference>
<dbReference type="HAMAP" id="MF_00211">
    <property type="entry name" value="TrpD"/>
    <property type="match status" value="1"/>
</dbReference>
<dbReference type="InterPro" id="IPR005940">
    <property type="entry name" value="Anthranilate_Pribosyl_Tfrase"/>
</dbReference>
<dbReference type="Pfam" id="PF00591">
    <property type="entry name" value="Glycos_transf_3"/>
    <property type="match status" value="1"/>
</dbReference>
<evidence type="ECO:0000256" key="9">
    <source>
        <dbReference type="HAMAP-Rule" id="MF_00211"/>
    </source>
</evidence>
<evidence type="ECO:0000259" key="10">
    <source>
        <dbReference type="Pfam" id="PF00591"/>
    </source>
</evidence>
<feature type="binding site" evidence="9">
    <location>
        <position position="86"/>
    </location>
    <ligand>
        <name>5-phospho-alpha-D-ribose 1-diphosphate</name>
        <dbReference type="ChEBI" id="CHEBI:58017"/>
    </ligand>
</feature>
<proteinExistence type="inferred from homology"/>
<comment type="similarity">
    <text evidence="9">Belongs to the anthranilate phosphoribosyltransferase family.</text>
</comment>
<evidence type="ECO:0000256" key="8">
    <source>
        <dbReference type="ARBA" id="ARBA00061188"/>
    </source>
</evidence>
<comment type="similarity">
    <text evidence="8">In the C-terminal section; belongs to the anthranilate phosphoribosyltransferase family.</text>
</comment>
<dbReference type="Proteomes" id="UP000244338">
    <property type="component" value="Unassembled WGS sequence"/>
</dbReference>
<feature type="binding site" evidence="9">
    <location>
        <position position="224"/>
    </location>
    <ligand>
        <name>Mg(2+)</name>
        <dbReference type="ChEBI" id="CHEBI:18420"/>
        <label>2</label>
    </ligand>
</feature>
<dbReference type="InterPro" id="IPR017459">
    <property type="entry name" value="Glycosyl_Trfase_fam3_N_dom"/>
</dbReference>
<dbReference type="AlphaFoldDB" id="A0A2R6Y1V2"/>
<feature type="binding site" evidence="9">
    <location>
        <position position="90"/>
    </location>
    <ligand>
        <name>Mg(2+)</name>
        <dbReference type="ChEBI" id="CHEBI:18420"/>
        <label>1</label>
    </ligand>
</feature>
<keyword evidence="2 9" id="KW-0028">Amino-acid biosynthesis</keyword>
<feature type="binding site" evidence="9">
    <location>
        <position position="164"/>
    </location>
    <ligand>
        <name>anthranilate</name>
        <dbReference type="ChEBI" id="CHEBI:16567"/>
        <label>2</label>
    </ligand>
</feature>
<comment type="subunit">
    <text evidence="9">Homodimer.</text>
</comment>
<evidence type="ECO:0000256" key="5">
    <source>
        <dbReference type="ARBA" id="ARBA00022822"/>
    </source>
</evidence>
<dbReference type="Pfam" id="PF02885">
    <property type="entry name" value="Glycos_trans_3N"/>
    <property type="match status" value="1"/>
</dbReference>
<evidence type="ECO:0000256" key="1">
    <source>
        <dbReference type="ARBA" id="ARBA00004907"/>
    </source>
</evidence>
<dbReference type="InterPro" id="IPR036320">
    <property type="entry name" value="Glycosyl_Trfase_fam3_N_dom_sf"/>
</dbReference>
<dbReference type="Gene3D" id="1.20.970.10">
    <property type="entry name" value="Transferase, Pyrimidine Nucleoside Phosphorylase, Chain C"/>
    <property type="match status" value="1"/>
</dbReference>
<evidence type="ECO:0000256" key="6">
    <source>
        <dbReference type="ARBA" id="ARBA00023141"/>
    </source>
</evidence>
<feature type="binding site" evidence="9">
    <location>
        <position position="118"/>
    </location>
    <ligand>
        <name>5-phospho-alpha-D-ribose 1-diphosphate</name>
        <dbReference type="ChEBI" id="CHEBI:58017"/>
    </ligand>
</feature>
<dbReference type="PANTHER" id="PTHR43285:SF2">
    <property type="entry name" value="ANTHRANILATE PHOSPHORIBOSYLTRANSFERASE"/>
    <property type="match status" value="1"/>
</dbReference>
<dbReference type="EMBL" id="PEBX01000023">
    <property type="protein sequence ID" value="PTQ56615.1"/>
    <property type="molecule type" value="Genomic_DNA"/>
</dbReference>
<dbReference type="PANTHER" id="PTHR43285">
    <property type="entry name" value="ANTHRANILATE PHOSPHORIBOSYLTRANSFERASE"/>
    <property type="match status" value="1"/>
</dbReference>
<accession>A0A2R6Y1V2</accession>
<dbReference type="UniPathway" id="UPA00035">
    <property type="reaction ID" value="UER00041"/>
</dbReference>
<feature type="binding site" evidence="9">
    <location>
        <begin position="88"/>
        <end position="91"/>
    </location>
    <ligand>
        <name>5-phospho-alpha-D-ribose 1-diphosphate</name>
        <dbReference type="ChEBI" id="CHEBI:58017"/>
    </ligand>
</feature>
<feature type="binding site" evidence="9">
    <location>
        <position position="78"/>
    </location>
    <ligand>
        <name>anthranilate</name>
        <dbReference type="ChEBI" id="CHEBI:16567"/>
        <label>1</label>
    </ligand>
</feature>
<evidence type="ECO:0000256" key="3">
    <source>
        <dbReference type="ARBA" id="ARBA00022676"/>
    </source>
</evidence>
<comment type="caution">
    <text evidence="9">Lacks conserved residue(s) required for the propagation of feature annotation.</text>
</comment>
<keyword evidence="9" id="KW-0479">Metal-binding</keyword>
<feature type="binding site" evidence="9">
    <location>
        <position position="223"/>
    </location>
    <ligand>
        <name>Mg(2+)</name>
        <dbReference type="ChEBI" id="CHEBI:18420"/>
        <label>2</label>
    </ligand>
</feature>
<dbReference type="GO" id="GO:0000287">
    <property type="term" value="F:magnesium ion binding"/>
    <property type="evidence" value="ECO:0007669"/>
    <property type="project" value="UniProtKB-UniRule"/>
</dbReference>
<comment type="caution">
    <text evidence="12">The sequence shown here is derived from an EMBL/GenBank/DDBJ whole genome shotgun (WGS) entry which is preliminary data.</text>
</comment>
<feature type="domain" description="Glycosyl transferase family 3 N-terminal" evidence="11">
    <location>
        <begin position="3"/>
        <end position="64"/>
    </location>
</feature>
<keyword evidence="5 9" id="KW-0822">Tryptophan biosynthesis</keyword>
<feature type="binding site" evidence="9">
    <location>
        <position position="224"/>
    </location>
    <ligand>
        <name>Mg(2+)</name>
        <dbReference type="ChEBI" id="CHEBI:18420"/>
        <label>1</label>
    </ligand>
</feature>
<evidence type="ECO:0000256" key="4">
    <source>
        <dbReference type="ARBA" id="ARBA00022679"/>
    </source>
</evidence>
<evidence type="ECO:0000259" key="11">
    <source>
        <dbReference type="Pfam" id="PF02885"/>
    </source>
</evidence>
<dbReference type="NCBIfam" id="TIGR01245">
    <property type="entry name" value="trpD"/>
    <property type="match status" value="1"/>
</dbReference>
<keyword evidence="3 9" id="KW-0328">Glycosyltransferase</keyword>
<feature type="binding site" evidence="9">
    <location>
        <position position="109"/>
    </location>
    <ligand>
        <name>anthranilate</name>
        <dbReference type="ChEBI" id="CHEBI:16567"/>
        <label>1</label>
    </ligand>
</feature>
<organism evidence="12 13">
    <name type="scientific">Candidatus Carbonibacillus altaicus</name>
    <dbReference type="NCBI Taxonomy" id="2163959"/>
    <lineage>
        <taxon>Bacteria</taxon>
        <taxon>Bacillati</taxon>
        <taxon>Bacillota</taxon>
        <taxon>Bacilli</taxon>
        <taxon>Bacillales</taxon>
        <taxon>Candidatus Carbonibacillus</taxon>
    </lineage>
</organism>
<comment type="function">
    <text evidence="9">Catalyzes the transfer of the phosphoribosyl group of 5-phosphorylribose-1-pyrophosphate (PRPP) to anthranilate to yield N-(5'-phosphoribosyl)-anthranilate (PRA).</text>
</comment>
<dbReference type="InterPro" id="IPR000312">
    <property type="entry name" value="Glycosyl_Trfase_fam3"/>
</dbReference>
<dbReference type="GO" id="GO:0005829">
    <property type="term" value="C:cytosol"/>
    <property type="evidence" value="ECO:0007669"/>
    <property type="project" value="TreeGrafter"/>
</dbReference>
<keyword evidence="9" id="KW-0460">Magnesium</keyword>
<dbReference type="FunFam" id="3.40.1030.10:FF:000002">
    <property type="entry name" value="Anthranilate phosphoribosyltransferase"/>
    <property type="match status" value="1"/>
</dbReference>
<evidence type="ECO:0000313" key="12">
    <source>
        <dbReference type="EMBL" id="PTQ56615.1"/>
    </source>
</evidence>
<evidence type="ECO:0000256" key="7">
    <source>
        <dbReference type="ARBA" id="ARBA00052328"/>
    </source>
</evidence>
<dbReference type="EC" id="2.4.2.18" evidence="9"/>
<keyword evidence="4 9" id="KW-0808">Transferase</keyword>
<comment type="cofactor">
    <cofactor evidence="9">
        <name>Mg(2+)</name>
        <dbReference type="ChEBI" id="CHEBI:18420"/>
    </cofactor>
    <text evidence="9">Binds 2 magnesium ions per monomer.</text>
</comment>
<name>A0A2R6Y1V2_9BACL</name>
<comment type="catalytic activity">
    <reaction evidence="7 9">
        <text>N-(5-phospho-beta-D-ribosyl)anthranilate + diphosphate = 5-phospho-alpha-D-ribose 1-diphosphate + anthranilate</text>
        <dbReference type="Rhea" id="RHEA:11768"/>
        <dbReference type="ChEBI" id="CHEBI:16567"/>
        <dbReference type="ChEBI" id="CHEBI:18277"/>
        <dbReference type="ChEBI" id="CHEBI:33019"/>
        <dbReference type="ChEBI" id="CHEBI:58017"/>
        <dbReference type="EC" id="2.4.2.18"/>
    </reaction>
</comment>
<reference evidence="13" key="1">
    <citation type="journal article" date="2018" name="Sci. Rep.">
        <title>Lignite coal burning seam in the remote Altai Mountains harbors a hydrogen-driven thermophilic microbial community.</title>
        <authorList>
            <person name="Kadnikov V.V."/>
            <person name="Mardanov A.V."/>
            <person name="Ivasenko D.A."/>
            <person name="Antsiferov D.V."/>
            <person name="Beletsky A.V."/>
            <person name="Karnachuk O.V."/>
            <person name="Ravin N.V."/>
        </authorList>
    </citation>
    <scope>NUCLEOTIDE SEQUENCE [LARGE SCALE GENOMIC DNA]</scope>
</reference>
<evidence type="ECO:0000313" key="13">
    <source>
        <dbReference type="Proteomes" id="UP000244338"/>
    </source>
</evidence>
<feature type="binding site" evidence="9">
    <location>
        <begin position="81"/>
        <end position="82"/>
    </location>
    <ligand>
        <name>5-phospho-alpha-D-ribose 1-diphosphate</name>
        <dbReference type="ChEBI" id="CHEBI:58017"/>
    </ligand>
</feature>
<dbReference type="GO" id="GO:0004048">
    <property type="term" value="F:anthranilate phosphoribosyltransferase activity"/>
    <property type="evidence" value="ECO:0007669"/>
    <property type="project" value="UniProtKB-UniRule"/>
</dbReference>
<dbReference type="SUPFAM" id="SSF47648">
    <property type="entry name" value="Nucleoside phosphorylase/phosphoribosyltransferase N-terminal domain"/>
    <property type="match status" value="1"/>
</dbReference>
<dbReference type="SUPFAM" id="SSF52418">
    <property type="entry name" value="Nucleoside phosphorylase/phosphoribosyltransferase catalytic domain"/>
    <property type="match status" value="1"/>
</dbReference>
<dbReference type="InterPro" id="IPR035902">
    <property type="entry name" value="Nuc_phospho_transferase"/>
</dbReference>
<protein>
    <recommendedName>
        <fullName evidence="9">Anthranilate phosphoribosyltransferase</fullName>
        <ecNumber evidence="9">2.4.2.18</ecNumber>
    </recommendedName>
</protein>
<sequence length="360" mass="38299">MRAYLNRLVQRETLRKEEARLLMDALVTEDWDPAQVGALFGLLRGRGETAEEIAGFAESLRARARSVSAPEDAVDTAGTGGDGARTYNVSTAAALLAASAGIPVVKHGNRAVSSRSGSADVLEALGIPVGLEPEEAAIEMRTRGFAFLFAPTYHPALGRLQGVRRSLGIPTVMNLLGPLVNPAHVRRQVLGVADRSYQLTIARSLLSLGVKRALVVSSDDGLDELSVSGVTRVVEIKDDALLTYDLTPQALGLPLFPQGSYSAGEAKDNAEIIRSLFFSHGEEMNADLALLLANAGATFYVAGRVDSLKEGVRLAGETLSAGRAAAFLESYEKVTVRAASQSARDVQGEQEVSQIREDKN</sequence>
<dbReference type="GO" id="GO:0000162">
    <property type="term" value="P:L-tryptophan biosynthetic process"/>
    <property type="evidence" value="ECO:0007669"/>
    <property type="project" value="UniProtKB-UniRule"/>
</dbReference>
<feature type="binding site" evidence="9">
    <location>
        <begin position="106"/>
        <end position="114"/>
    </location>
    <ligand>
        <name>5-phospho-alpha-D-ribose 1-diphosphate</name>
        <dbReference type="ChEBI" id="CHEBI:58017"/>
    </ligand>
</feature>